<comment type="caution">
    <text evidence="4">The sequence shown here is derived from an EMBL/GenBank/DDBJ whole genome shotgun (WGS) entry which is preliminary data.</text>
</comment>
<dbReference type="Gene3D" id="1.10.1660.10">
    <property type="match status" value="1"/>
</dbReference>
<gene>
    <name evidence="4" type="ORF">F8O04_08875</name>
</gene>
<keyword evidence="5" id="KW-1185">Reference proteome</keyword>
<evidence type="ECO:0000313" key="4">
    <source>
        <dbReference type="EMBL" id="KAB1650286.1"/>
    </source>
</evidence>
<proteinExistence type="predicted"/>
<dbReference type="AlphaFoldDB" id="A0A6H9WN28"/>
<organism evidence="4 5">
    <name type="scientific">Pseudoclavibacter endophyticus</name>
    <dbReference type="NCBI Taxonomy" id="1778590"/>
    <lineage>
        <taxon>Bacteria</taxon>
        <taxon>Bacillati</taxon>
        <taxon>Actinomycetota</taxon>
        <taxon>Actinomycetes</taxon>
        <taxon>Micrococcales</taxon>
        <taxon>Microbacteriaceae</taxon>
        <taxon>Pseudoclavibacter</taxon>
    </lineage>
</organism>
<dbReference type="Proteomes" id="UP000431744">
    <property type="component" value="Unassembled WGS sequence"/>
</dbReference>
<name>A0A6H9WN28_9MICO</name>
<dbReference type="SUPFAM" id="SSF46955">
    <property type="entry name" value="Putative DNA-binding domain"/>
    <property type="match status" value="1"/>
</dbReference>
<dbReference type="GO" id="GO:0003677">
    <property type="term" value="F:DNA binding"/>
    <property type="evidence" value="ECO:0007669"/>
    <property type="project" value="UniProtKB-KW"/>
</dbReference>
<dbReference type="PANTHER" id="PTHR30204">
    <property type="entry name" value="REDOX-CYCLING DRUG-SENSING TRANSCRIPTIONAL ACTIVATOR SOXR"/>
    <property type="match status" value="1"/>
</dbReference>
<accession>A0A6H9WN28</accession>
<feature type="domain" description="HTH merR-type" evidence="3">
    <location>
        <begin position="1"/>
        <end position="69"/>
    </location>
</feature>
<dbReference type="Pfam" id="PF13411">
    <property type="entry name" value="MerR_1"/>
    <property type="match status" value="1"/>
</dbReference>
<protein>
    <submittedName>
        <fullName evidence="4">MerR family transcriptional regulator</fullName>
    </submittedName>
</protein>
<evidence type="ECO:0000256" key="2">
    <source>
        <dbReference type="SAM" id="MobiDB-lite"/>
    </source>
</evidence>
<dbReference type="EMBL" id="WBJY01000001">
    <property type="protein sequence ID" value="KAB1650286.1"/>
    <property type="molecule type" value="Genomic_DNA"/>
</dbReference>
<dbReference type="RefSeq" id="WP_158028870.1">
    <property type="nucleotide sequence ID" value="NZ_BMHG01000001.1"/>
</dbReference>
<reference evidence="4 5" key="1">
    <citation type="submission" date="2019-09" db="EMBL/GenBank/DDBJ databases">
        <title>Phylogeny of genus Pseudoclavibacter and closely related genus.</title>
        <authorList>
            <person name="Li Y."/>
        </authorList>
    </citation>
    <scope>NUCLEOTIDE SEQUENCE [LARGE SCALE GENOMIC DNA]</scope>
    <source>
        <strain evidence="4 5">EGI 60007</strain>
    </source>
</reference>
<dbReference type="InterPro" id="IPR047057">
    <property type="entry name" value="MerR_fam"/>
</dbReference>
<dbReference type="PANTHER" id="PTHR30204:SF98">
    <property type="entry name" value="HTH-TYPE TRANSCRIPTIONAL REGULATOR ADHR"/>
    <property type="match status" value="1"/>
</dbReference>
<dbReference type="OrthoDB" id="5242095at2"/>
<dbReference type="InterPro" id="IPR000551">
    <property type="entry name" value="MerR-type_HTH_dom"/>
</dbReference>
<evidence type="ECO:0000313" key="5">
    <source>
        <dbReference type="Proteomes" id="UP000431744"/>
    </source>
</evidence>
<evidence type="ECO:0000256" key="1">
    <source>
        <dbReference type="ARBA" id="ARBA00023125"/>
    </source>
</evidence>
<evidence type="ECO:0000259" key="3">
    <source>
        <dbReference type="Pfam" id="PF13411"/>
    </source>
</evidence>
<feature type="region of interest" description="Disordered" evidence="2">
    <location>
        <begin position="172"/>
        <end position="194"/>
    </location>
</feature>
<keyword evidence="1" id="KW-0238">DNA-binding</keyword>
<dbReference type="InterPro" id="IPR009061">
    <property type="entry name" value="DNA-bd_dom_put_sf"/>
</dbReference>
<sequence length="244" mass="26390">MKLRQLAERTGASTATIKYWIREGIVPPGTLRNQTTAEYGTPHVERVELVRTLRGHFDLSIAEVRRLTSMIDDERAPVLGIMEACQLIATGLRRPEAPVEARHADLVGEVVRGADWPDVASVARDALAEALHVAEAAGFAIPAERLAQYAASLAEIAERDIEVVRRFTAEPSRAVAGGRPARQGGATSEQDTWKPSRDVVATRMLRGAHVQVQLLLAMNQLAHTSAAIRAHRDDAGGDVPPPAP</sequence>
<dbReference type="GO" id="GO:0003700">
    <property type="term" value="F:DNA-binding transcription factor activity"/>
    <property type="evidence" value="ECO:0007669"/>
    <property type="project" value="InterPro"/>
</dbReference>